<evidence type="ECO:0000313" key="11">
    <source>
        <dbReference type="Proteomes" id="UP000030151"/>
    </source>
</evidence>
<feature type="short sequence motif" description="GXSXG" evidence="7">
    <location>
        <begin position="76"/>
        <end position="80"/>
    </location>
</feature>
<dbReference type="Gene3D" id="3.40.1090.10">
    <property type="entry name" value="Cytosolic phospholipase A2 catalytic domain"/>
    <property type="match status" value="1"/>
</dbReference>
<feature type="active site" description="Nucleophile" evidence="7">
    <location>
        <position position="78"/>
    </location>
</feature>
<sequence length="789" mass="87709">MESRKARILCLDGGGVRGITSLLMLKIIMTEIRTQEERDTADCGDEKMDGGANNDKTGSRSTTPLKPCEYFDLICGTSTGGLIALMLGRLEYVNSFCLGIKTVDEAIEQYMNFGEEIFKKKRRCFNSSKYDHSILEKCLKKVIHESHLGDENAMMKDENCRCRTFVVSAHLNKHADEDEDDAAILRSYDLQALQPAYAFHGKIWEAGRATSAAPTFFKPIEIEQRGESSNTSGVIAKASRKLKSETNKKDSYSDGGTVANNPCSIAVREAGKIWGYGNIGCIVSLGTGPEPKFTLDQATEQILGPRIMWLSQKFLSHFFYFRLQLAFYSLQKMTRTEHVHKETRDLVTTFINANGETDGQVYFRFNVESEKARVRLDAWEKMSQLQGLAIQYMGFEDVVQKTKATAAKLKKNRIGEQPPPQTDPEVHDHVVQLRILTEPPEKVEALIDISVRNNFVSKALVDKLKIPIEQTYVPAPTMRYFKGTENWVEYKSWIHFSRDGSSDHLRDNFYVLNQNPVPYELIIGSDFLKDQGSVLLKPSPLSMAAQRGDEAVIKRLLEYGVDIEARDQFRRTSLLYAIRSGRQNIVELLLENGAHVAVKDNDGQTPLLEAIIFGQEAIAKLLIEKGADIQAKDDLGTTPLHSAAIRRGTAVLKLLLEKGVDIEAKDYVQRTPLNAAAAHGHKAAVKLLLEKGADTEAMDVWGNTPLLNAAWMGKGAVVKLLVKNGVDINARGKHGLTPLSKAAEKGHTAVVKFLLKRGAHVNESELSEAGKKTLSSILELTTDSGDDMD</sequence>
<dbReference type="SMART" id="SM00248">
    <property type="entry name" value="ANK"/>
    <property type="match status" value="7"/>
</dbReference>
<feature type="repeat" description="ANK" evidence="6">
    <location>
        <begin position="734"/>
        <end position="766"/>
    </location>
</feature>
<dbReference type="Pfam" id="PF00023">
    <property type="entry name" value="Ank"/>
    <property type="match status" value="1"/>
</dbReference>
<dbReference type="InterPro" id="IPR036770">
    <property type="entry name" value="Ankyrin_rpt-contain_sf"/>
</dbReference>
<feature type="repeat" description="ANK" evidence="6">
    <location>
        <begin position="635"/>
        <end position="667"/>
    </location>
</feature>
<dbReference type="GO" id="GO:0003723">
    <property type="term" value="F:RNA binding"/>
    <property type="evidence" value="ECO:0007669"/>
    <property type="project" value="TreeGrafter"/>
</dbReference>
<feature type="compositionally biased region" description="Basic and acidic residues" evidence="8">
    <location>
        <begin position="38"/>
        <end position="49"/>
    </location>
</feature>
<dbReference type="PRINTS" id="PR01415">
    <property type="entry name" value="ANKYRIN"/>
</dbReference>
<dbReference type="Pfam" id="PF12796">
    <property type="entry name" value="Ank_2"/>
    <property type="match status" value="2"/>
</dbReference>
<feature type="repeat" description="ANK" evidence="6">
    <location>
        <begin position="569"/>
        <end position="601"/>
    </location>
</feature>
<evidence type="ECO:0000256" key="5">
    <source>
        <dbReference type="ARBA" id="ARBA00023422"/>
    </source>
</evidence>
<keyword evidence="7" id="KW-0442">Lipid degradation</keyword>
<dbReference type="EMBL" id="JELW01000028">
    <property type="protein sequence ID" value="EXU98234.1"/>
    <property type="molecule type" value="Genomic_DNA"/>
</dbReference>
<organism evidence="10 11">
    <name type="scientific">Metarhizium robertsii</name>
    <dbReference type="NCBI Taxonomy" id="568076"/>
    <lineage>
        <taxon>Eukaryota</taxon>
        <taxon>Fungi</taxon>
        <taxon>Dikarya</taxon>
        <taxon>Ascomycota</taxon>
        <taxon>Pezizomycotina</taxon>
        <taxon>Sordariomycetes</taxon>
        <taxon>Hypocreomycetidae</taxon>
        <taxon>Hypocreales</taxon>
        <taxon>Clavicipitaceae</taxon>
        <taxon>Metarhizium</taxon>
    </lineage>
</organism>
<dbReference type="PROSITE" id="PS50088">
    <property type="entry name" value="ANK_REPEAT"/>
    <property type="match status" value="7"/>
</dbReference>
<dbReference type="PANTHER" id="PTHR24141:SF1">
    <property type="entry name" value="2-5A-DEPENDENT RIBONUCLEASE"/>
    <property type="match status" value="1"/>
</dbReference>
<feature type="short sequence motif" description="DGA/G" evidence="7">
    <location>
        <begin position="254"/>
        <end position="256"/>
    </location>
</feature>
<dbReference type="InterPro" id="IPR016035">
    <property type="entry name" value="Acyl_Trfase/lysoPLipase"/>
</dbReference>
<evidence type="ECO:0000313" key="10">
    <source>
        <dbReference type="EMBL" id="EXU98234.1"/>
    </source>
</evidence>
<feature type="active site" description="Proton acceptor" evidence="7">
    <location>
        <position position="254"/>
    </location>
</feature>
<feature type="short sequence motif" description="GXGXXG" evidence="7">
    <location>
        <begin position="13"/>
        <end position="18"/>
    </location>
</feature>
<evidence type="ECO:0000256" key="2">
    <source>
        <dbReference type="ARBA" id="ARBA00022737"/>
    </source>
</evidence>
<keyword evidence="7" id="KW-0378">Hydrolase</keyword>
<dbReference type="Gene3D" id="2.40.70.10">
    <property type="entry name" value="Acid Proteases"/>
    <property type="match status" value="1"/>
</dbReference>
<dbReference type="EC" id="3.1.1.4" evidence="1"/>
<dbReference type="PROSITE" id="PS50297">
    <property type="entry name" value="ANK_REP_REGION"/>
    <property type="match status" value="7"/>
</dbReference>
<dbReference type="Proteomes" id="UP000030151">
    <property type="component" value="Unassembled WGS sequence"/>
</dbReference>
<evidence type="ECO:0000256" key="8">
    <source>
        <dbReference type="SAM" id="MobiDB-lite"/>
    </source>
</evidence>
<dbReference type="SUPFAM" id="SSF48403">
    <property type="entry name" value="Ankyrin repeat"/>
    <property type="match status" value="1"/>
</dbReference>
<feature type="repeat" description="ANK" evidence="6">
    <location>
        <begin position="536"/>
        <end position="568"/>
    </location>
</feature>
<dbReference type="InterPro" id="IPR002110">
    <property type="entry name" value="Ankyrin_rpt"/>
</dbReference>
<feature type="domain" description="PNPLA" evidence="9">
    <location>
        <begin position="9"/>
        <end position="267"/>
    </location>
</feature>
<dbReference type="OrthoDB" id="5150455at2759"/>
<gene>
    <name evidence="10" type="ORF">X797_008624</name>
</gene>
<keyword evidence="2" id="KW-0677">Repeat</keyword>
<accession>A0A014QW72</accession>
<feature type="region of interest" description="Disordered" evidence="8">
    <location>
        <begin position="38"/>
        <end position="61"/>
    </location>
</feature>
<dbReference type="GO" id="GO:0004540">
    <property type="term" value="F:RNA nuclease activity"/>
    <property type="evidence" value="ECO:0007669"/>
    <property type="project" value="TreeGrafter"/>
</dbReference>
<dbReference type="HOGENOM" id="CLU_021754_0_0_1"/>
<dbReference type="SUPFAM" id="SSF52151">
    <property type="entry name" value="FabD/lysophospholipase-like"/>
    <property type="match status" value="1"/>
</dbReference>
<dbReference type="GO" id="GO:0046486">
    <property type="term" value="P:glycerolipid metabolic process"/>
    <property type="evidence" value="ECO:0007669"/>
    <property type="project" value="UniProtKB-ARBA"/>
</dbReference>
<comment type="caution">
    <text evidence="10">The sequence shown here is derived from an EMBL/GenBank/DDBJ whole genome shotgun (WGS) entry which is preliminary data.</text>
</comment>
<feature type="repeat" description="ANK" evidence="6">
    <location>
        <begin position="701"/>
        <end position="733"/>
    </location>
</feature>
<name>A0A014QW72_9HYPO</name>
<protein>
    <recommendedName>
        <fullName evidence="1">phospholipase A2</fullName>
        <ecNumber evidence="1">3.1.1.4</ecNumber>
    </recommendedName>
</protein>
<evidence type="ECO:0000256" key="4">
    <source>
        <dbReference type="ARBA" id="ARBA00023098"/>
    </source>
</evidence>
<proteinExistence type="predicted"/>
<dbReference type="Pfam" id="PF01734">
    <property type="entry name" value="Patatin"/>
    <property type="match status" value="1"/>
</dbReference>
<dbReference type="GO" id="GO:0016042">
    <property type="term" value="P:lipid catabolic process"/>
    <property type="evidence" value="ECO:0007669"/>
    <property type="project" value="UniProtKB-UniRule"/>
</dbReference>
<dbReference type="AlphaFoldDB" id="A0A014QW72"/>
<dbReference type="PANTHER" id="PTHR24141">
    <property type="entry name" value="2-5A-DEPENDENT RIBONUCLEASE"/>
    <property type="match status" value="1"/>
</dbReference>
<evidence type="ECO:0000256" key="6">
    <source>
        <dbReference type="PROSITE-ProRule" id="PRU00023"/>
    </source>
</evidence>
<dbReference type="GO" id="GO:0004623">
    <property type="term" value="F:phospholipase A2 activity"/>
    <property type="evidence" value="ECO:0007669"/>
    <property type="project" value="UniProtKB-EC"/>
</dbReference>
<keyword evidence="3 6" id="KW-0040">ANK repeat</keyword>
<feature type="repeat" description="ANK" evidence="6">
    <location>
        <begin position="602"/>
        <end position="634"/>
    </location>
</feature>
<evidence type="ECO:0000256" key="3">
    <source>
        <dbReference type="ARBA" id="ARBA00023043"/>
    </source>
</evidence>
<evidence type="ECO:0000256" key="7">
    <source>
        <dbReference type="PROSITE-ProRule" id="PRU01161"/>
    </source>
</evidence>
<evidence type="ECO:0000259" key="9">
    <source>
        <dbReference type="PROSITE" id="PS51635"/>
    </source>
</evidence>
<dbReference type="InterPro" id="IPR021109">
    <property type="entry name" value="Peptidase_aspartic_dom_sf"/>
</dbReference>
<feature type="repeat" description="ANK" evidence="6">
    <location>
        <begin position="668"/>
        <end position="700"/>
    </location>
</feature>
<evidence type="ECO:0000256" key="1">
    <source>
        <dbReference type="ARBA" id="ARBA00013278"/>
    </source>
</evidence>
<dbReference type="GO" id="GO:0006396">
    <property type="term" value="P:RNA processing"/>
    <property type="evidence" value="ECO:0007669"/>
    <property type="project" value="TreeGrafter"/>
</dbReference>
<dbReference type="Gene3D" id="1.25.40.20">
    <property type="entry name" value="Ankyrin repeat-containing domain"/>
    <property type="match status" value="3"/>
</dbReference>
<keyword evidence="4 7" id="KW-0443">Lipid metabolism</keyword>
<dbReference type="PROSITE" id="PS51635">
    <property type="entry name" value="PNPLA"/>
    <property type="match status" value="1"/>
</dbReference>
<comment type="catalytic activity">
    <reaction evidence="5">
        <text>a 1,2-diacyl-sn-glycero-3-phosphocholine + H2O = a 1-acyl-sn-glycero-3-phosphocholine + a fatty acid + H(+)</text>
        <dbReference type="Rhea" id="RHEA:15801"/>
        <dbReference type="ChEBI" id="CHEBI:15377"/>
        <dbReference type="ChEBI" id="CHEBI:15378"/>
        <dbReference type="ChEBI" id="CHEBI:28868"/>
        <dbReference type="ChEBI" id="CHEBI:57643"/>
        <dbReference type="ChEBI" id="CHEBI:58168"/>
        <dbReference type="EC" id="3.1.1.4"/>
    </reaction>
    <physiologicalReaction direction="left-to-right" evidence="5">
        <dbReference type="Rhea" id="RHEA:15802"/>
    </physiologicalReaction>
</comment>
<reference evidence="10 11" key="1">
    <citation type="submission" date="2014-02" db="EMBL/GenBank/DDBJ databases">
        <title>The genome sequence of the entomopathogenic fungus Metarhizium robertsii ARSEF 2575.</title>
        <authorList>
            <person name="Giuliano Garisto Donzelli B."/>
            <person name="Roe B.A."/>
            <person name="Macmil S.L."/>
            <person name="Krasnoff S.B."/>
            <person name="Gibson D.M."/>
        </authorList>
    </citation>
    <scope>NUCLEOTIDE SEQUENCE [LARGE SCALE GENOMIC DNA]</scope>
    <source>
        <strain evidence="10 11">ARSEF 2575</strain>
    </source>
</reference>
<dbReference type="InterPro" id="IPR002641">
    <property type="entry name" value="PNPLA_dom"/>
</dbReference>